<dbReference type="KEGG" id="aqu:100633560"/>
<keyword evidence="3 5" id="KW-1133">Transmembrane helix</keyword>
<dbReference type="Pfam" id="PF01490">
    <property type="entry name" value="Aa_trans"/>
    <property type="match status" value="1"/>
</dbReference>
<dbReference type="GO" id="GO:0016020">
    <property type="term" value="C:membrane"/>
    <property type="evidence" value="ECO:0007669"/>
    <property type="project" value="UniProtKB-SubCell"/>
</dbReference>
<evidence type="ECO:0000256" key="4">
    <source>
        <dbReference type="ARBA" id="ARBA00023136"/>
    </source>
</evidence>
<feature type="transmembrane region" description="Helical" evidence="5">
    <location>
        <begin position="442"/>
        <end position="461"/>
    </location>
</feature>
<evidence type="ECO:0000259" key="6">
    <source>
        <dbReference type="Pfam" id="PF01490"/>
    </source>
</evidence>
<feature type="transmembrane region" description="Helical" evidence="5">
    <location>
        <begin position="370"/>
        <end position="394"/>
    </location>
</feature>
<dbReference type="PANTHER" id="PTHR16189">
    <property type="entry name" value="TRANSMEMBRANE PROTEIN 104-RELATED"/>
    <property type="match status" value="1"/>
</dbReference>
<dbReference type="InParanoid" id="A0A1X7UHE4"/>
<feature type="transmembrane region" description="Helical" evidence="5">
    <location>
        <begin position="123"/>
        <end position="143"/>
    </location>
</feature>
<comment type="subcellular location">
    <subcellularLocation>
        <location evidence="1">Membrane</location>
    </subcellularLocation>
</comment>
<feature type="transmembrane region" description="Helical" evidence="5">
    <location>
        <begin position="181"/>
        <end position="201"/>
    </location>
</feature>
<proteinExistence type="predicted"/>
<keyword evidence="8" id="KW-1185">Reference proteome</keyword>
<sequence length="559" mass="63072">MEAFFNLFKRKVETDGPRTVNIYLGFFLMVNLVLGTGFLSIPYGFYSSGVLPSIITLLFISCLSWLCAIWVVETMARAQGYNDYKTSGTTQESKQALHFYITPIRKFEPTEMCDLFIGRWMKIVYAIMLVTIIFFAAMAYSTVAGSAWSVNIPFNFGNLRQCRDDDFKDNVFPEDEGCGNAYRFCVFVFACIVLFLSVLPLKEQLIVQVILGLLRFTAIGAIVIYCLVHLFGGNVIENCNNPLYEPEFDIVNVSDFSSNFSLNFTYSMFNSTETLKEVFLSFDGKSWMVSISIYSYAHILHQAIPALTHPIKKKEWLRGYFNALFLTLASMYLIMGIAGSFWFRDCINETCTLNWEPLARPGNAKALRALSYFIVLFPSIDVLSAFPLVIITTVNNIYTVILGRDTTKDTHIKFYILQFFMKLLVATLPLAVAMFVANLVTVINYAGLIGFFICFYFPVILQLASQWKCYNVFSAANGTSINCTKIFSDTSSVGDKSPLISQIGHENLRKRLLSFFLSRQSDLYKTPYSLPYLSSPLCALIVGIISSTFIVITIVSLAI</sequence>
<dbReference type="OrthoDB" id="10254929at2759"/>
<evidence type="ECO:0000256" key="3">
    <source>
        <dbReference type="ARBA" id="ARBA00022989"/>
    </source>
</evidence>
<evidence type="ECO:0000256" key="5">
    <source>
        <dbReference type="SAM" id="Phobius"/>
    </source>
</evidence>
<keyword evidence="2 5" id="KW-0812">Transmembrane</keyword>
<feature type="transmembrane region" description="Helical" evidence="5">
    <location>
        <begin position="320"/>
        <end position="343"/>
    </location>
</feature>
<evidence type="ECO:0000313" key="7">
    <source>
        <dbReference type="EnsemblMetazoa" id="Aqu2.1.26893_001"/>
    </source>
</evidence>
<feature type="transmembrane region" description="Helical" evidence="5">
    <location>
        <begin position="20"/>
        <end position="45"/>
    </location>
</feature>
<evidence type="ECO:0000256" key="1">
    <source>
        <dbReference type="ARBA" id="ARBA00004370"/>
    </source>
</evidence>
<protein>
    <recommendedName>
        <fullName evidence="6">Amino acid transporter transmembrane domain-containing protein</fullName>
    </recommendedName>
</protein>
<feature type="transmembrane region" description="Helical" evidence="5">
    <location>
        <begin position="414"/>
        <end position="436"/>
    </location>
</feature>
<feature type="transmembrane region" description="Helical" evidence="5">
    <location>
        <begin position="51"/>
        <end position="72"/>
    </location>
</feature>
<dbReference type="PANTHER" id="PTHR16189:SF2">
    <property type="entry name" value="AMINO ACID TRANSPORTER TRANSMEMBRANE DOMAIN-CONTAINING PROTEIN"/>
    <property type="match status" value="1"/>
</dbReference>
<gene>
    <name evidence="7" type="primary">100633560</name>
</gene>
<dbReference type="InterPro" id="IPR013057">
    <property type="entry name" value="AA_transpt_TM"/>
</dbReference>
<feature type="domain" description="Amino acid transporter transmembrane" evidence="6">
    <location>
        <begin position="25"/>
        <end position="468"/>
    </location>
</feature>
<dbReference type="Proteomes" id="UP000007879">
    <property type="component" value="Unassembled WGS sequence"/>
</dbReference>
<dbReference type="EnsemblMetazoa" id="Aqu2.1.26893_001">
    <property type="protein sequence ID" value="Aqu2.1.26893_001"/>
    <property type="gene ID" value="Aqu2.1.26893"/>
</dbReference>
<evidence type="ECO:0000313" key="8">
    <source>
        <dbReference type="Proteomes" id="UP000007879"/>
    </source>
</evidence>
<dbReference type="EnsemblMetazoa" id="XM_019998783.1">
    <property type="protein sequence ID" value="XP_019854342.1"/>
    <property type="gene ID" value="LOC100633560"/>
</dbReference>
<feature type="transmembrane region" description="Helical" evidence="5">
    <location>
        <begin position="537"/>
        <end position="558"/>
    </location>
</feature>
<organism evidence="7">
    <name type="scientific">Amphimedon queenslandica</name>
    <name type="common">Sponge</name>
    <dbReference type="NCBI Taxonomy" id="400682"/>
    <lineage>
        <taxon>Eukaryota</taxon>
        <taxon>Metazoa</taxon>
        <taxon>Porifera</taxon>
        <taxon>Demospongiae</taxon>
        <taxon>Heteroscleromorpha</taxon>
        <taxon>Haplosclerida</taxon>
        <taxon>Niphatidae</taxon>
        <taxon>Amphimedon</taxon>
    </lineage>
</organism>
<feature type="transmembrane region" description="Helical" evidence="5">
    <location>
        <begin position="213"/>
        <end position="232"/>
    </location>
</feature>
<reference evidence="8" key="1">
    <citation type="journal article" date="2010" name="Nature">
        <title>The Amphimedon queenslandica genome and the evolution of animal complexity.</title>
        <authorList>
            <person name="Srivastava M."/>
            <person name="Simakov O."/>
            <person name="Chapman J."/>
            <person name="Fahey B."/>
            <person name="Gauthier M.E."/>
            <person name="Mitros T."/>
            <person name="Richards G.S."/>
            <person name="Conaco C."/>
            <person name="Dacre M."/>
            <person name="Hellsten U."/>
            <person name="Larroux C."/>
            <person name="Putnam N.H."/>
            <person name="Stanke M."/>
            <person name="Adamska M."/>
            <person name="Darling A."/>
            <person name="Degnan S.M."/>
            <person name="Oakley T.H."/>
            <person name="Plachetzki D.C."/>
            <person name="Zhai Y."/>
            <person name="Adamski M."/>
            <person name="Calcino A."/>
            <person name="Cummins S.F."/>
            <person name="Goodstein D.M."/>
            <person name="Harris C."/>
            <person name="Jackson D.J."/>
            <person name="Leys S.P."/>
            <person name="Shu S."/>
            <person name="Woodcroft B.J."/>
            <person name="Vervoort M."/>
            <person name="Kosik K.S."/>
            <person name="Manning G."/>
            <person name="Degnan B.M."/>
            <person name="Rokhsar D.S."/>
        </authorList>
    </citation>
    <scope>NUCLEOTIDE SEQUENCE [LARGE SCALE GENOMIC DNA]</scope>
</reference>
<keyword evidence="4 5" id="KW-0472">Membrane</keyword>
<reference evidence="7" key="2">
    <citation type="submission" date="2017-05" db="UniProtKB">
        <authorList>
            <consortium name="EnsemblMetazoa"/>
        </authorList>
    </citation>
    <scope>IDENTIFICATION</scope>
</reference>
<accession>A0A1X7UHE4</accession>
<name>A0A1X7UHE4_AMPQE</name>
<evidence type="ECO:0000256" key="2">
    <source>
        <dbReference type="ARBA" id="ARBA00022692"/>
    </source>
</evidence>
<dbReference type="AlphaFoldDB" id="A0A1X7UHE4"/>